<gene>
    <name evidence="2" type="ORF">VTL71DRAFT_13699</name>
</gene>
<dbReference type="PANTHER" id="PTHR42024">
    <property type="entry name" value="AMINO ACID PERMEASE_ SLC12A DOMAIN-CONTAINING PROTEIN"/>
    <property type="match status" value="1"/>
</dbReference>
<keyword evidence="3" id="KW-1185">Reference proteome</keyword>
<dbReference type="PANTHER" id="PTHR42024:SF1">
    <property type="entry name" value="AMINO ACID PERMEASE_ SLC12A DOMAIN-CONTAINING PROTEIN"/>
    <property type="match status" value="1"/>
</dbReference>
<keyword evidence="1" id="KW-1133">Transmembrane helix</keyword>
<name>A0ABR4CN28_9HELO</name>
<dbReference type="InterPro" id="IPR036291">
    <property type="entry name" value="NAD(P)-bd_dom_sf"/>
</dbReference>
<organism evidence="2 3">
    <name type="scientific">Oculimacula yallundae</name>
    <dbReference type="NCBI Taxonomy" id="86028"/>
    <lineage>
        <taxon>Eukaryota</taxon>
        <taxon>Fungi</taxon>
        <taxon>Dikarya</taxon>
        <taxon>Ascomycota</taxon>
        <taxon>Pezizomycotina</taxon>
        <taxon>Leotiomycetes</taxon>
        <taxon>Helotiales</taxon>
        <taxon>Ploettnerulaceae</taxon>
        <taxon>Oculimacula</taxon>
    </lineage>
</organism>
<sequence>MPPPRGTFNPLEGPGDYDVTSIVHSDTYPAISPKSSPATKKSVFIAGASRGVGLALGISYAQSGASYIAIGARSPLTSQGSAIISAAKDAGRPEPVVLIVHLDVTSQSSVEAAAKLVEKEFGRLDIVVNNAGIMNTPAVVGDGVPDEWWETLNVNLKGPYLVTRAFLPLLLKGGDKSIVTISSVGAHLVGQGLSAYQISKMAVMRLMQFVDEDYKDQDVVAFSVHPGNMMTDMVKEFPGGLPEALKPVFVDTVELPADTVTFLTREPRQWLSGRDTYMMYLRVDDEKLDGDVSEAQLYPDSPCSPCSTQHSSWEEKEMQFRPFPSLEYDLVSKKWRILIFWTLVILDSFVIPIVLYFVLNYSTTLDKQQVYIIISLTLFGTLILEFIQRAWRLWRIDSTCRVINTNRYDFDWVHWNLLLILLIVIAEVSVATAWPVPIVRLLALPLPTIFFVFGLELLVIEVFRSFSIRSPFRVSSTPKGGLLRPALYTLIEDVIAVDGNGGTGYRERLSRRYEESEDFRRLMGRLTYFWLVPALMLNVGVGHLIFWRGVNDDTAYVLGWSLPFVWASFWTILTAYWVRQALDEEKRNWEREESRLI</sequence>
<dbReference type="CDD" id="cd05233">
    <property type="entry name" value="SDR_c"/>
    <property type="match status" value="1"/>
</dbReference>
<comment type="caution">
    <text evidence="2">The sequence shown here is derived from an EMBL/GenBank/DDBJ whole genome shotgun (WGS) entry which is preliminary data.</text>
</comment>
<feature type="transmembrane region" description="Helical" evidence="1">
    <location>
        <begin position="338"/>
        <end position="358"/>
    </location>
</feature>
<protein>
    <submittedName>
        <fullName evidence="2">Uncharacterized protein</fullName>
    </submittedName>
</protein>
<evidence type="ECO:0000313" key="2">
    <source>
        <dbReference type="EMBL" id="KAL2070673.1"/>
    </source>
</evidence>
<dbReference type="SUPFAM" id="SSF51735">
    <property type="entry name" value="NAD(P)-binding Rossmann-fold domains"/>
    <property type="match status" value="1"/>
</dbReference>
<feature type="transmembrane region" description="Helical" evidence="1">
    <location>
        <begin position="370"/>
        <end position="391"/>
    </location>
</feature>
<dbReference type="Pfam" id="PF00106">
    <property type="entry name" value="adh_short"/>
    <property type="match status" value="1"/>
</dbReference>
<feature type="transmembrane region" description="Helical" evidence="1">
    <location>
        <begin position="412"/>
        <end position="436"/>
    </location>
</feature>
<evidence type="ECO:0000256" key="1">
    <source>
        <dbReference type="SAM" id="Phobius"/>
    </source>
</evidence>
<reference evidence="2 3" key="1">
    <citation type="journal article" date="2024" name="Commun. Biol.">
        <title>Comparative genomic analysis of thermophilic fungi reveals convergent evolutionary adaptations and gene losses.</title>
        <authorList>
            <person name="Steindorff A.S."/>
            <person name="Aguilar-Pontes M.V."/>
            <person name="Robinson A.J."/>
            <person name="Andreopoulos B."/>
            <person name="LaButti K."/>
            <person name="Kuo A."/>
            <person name="Mondo S."/>
            <person name="Riley R."/>
            <person name="Otillar R."/>
            <person name="Haridas S."/>
            <person name="Lipzen A."/>
            <person name="Grimwood J."/>
            <person name="Schmutz J."/>
            <person name="Clum A."/>
            <person name="Reid I.D."/>
            <person name="Moisan M.C."/>
            <person name="Butler G."/>
            <person name="Nguyen T.T.M."/>
            <person name="Dewar K."/>
            <person name="Conant G."/>
            <person name="Drula E."/>
            <person name="Henrissat B."/>
            <person name="Hansel C."/>
            <person name="Singer S."/>
            <person name="Hutchinson M.I."/>
            <person name="de Vries R.P."/>
            <person name="Natvig D.O."/>
            <person name="Powell A.J."/>
            <person name="Tsang A."/>
            <person name="Grigoriev I.V."/>
        </authorList>
    </citation>
    <scope>NUCLEOTIDE SEQUENCE [LARGE SCALE GENOMIC DNA]</scope>
    <source>
        <strain evidence="2 3">CBS 494.80</strain>
    </source>
</reference>
<dbReference type="Gene3D" id="3.40.50.720">
    <property type="entry name" value="NAD(P)-binding Rossmann-like Domain"/>
    <property type="match status" value="1"/>
</dbReference>
<accession>A0ABR4CN28</accession>
<proteinExistence type="predicted"/>
<dbReference type="InterPro" id="IPR002347">
    <property type="entry name" value="SDR_fam"/>
</dbReference>
<dbReference type="EMBL" id="JAZHXI010000006">
    <property type="protein sequence ID" value="KAL2070673.1"/>
    <property type="molecule type" value="Genomic_DNA"/>
</dbReference>
<feature type="transmembrane region" description="Helical" evidence="1">
    <location>
        <begin position="526"/>
        <end position="546"/>
    </location>
</feature>
<evidence type="ECO:0000313" key="3">
    <source>
        <dbReference type="Proteomes" id="UP001595075"/>
    </source>
</evidence>
<feature type="transmembrane region" description="Helical" evidence="1">
    <location>
        <begin position="558"/>
        <end position="578"/>
    </location>
</feature>
<dbReference type="PRINTS" id="PR00081">
    <property type="entry name" value="GDHRDH"/>
</dbReference>
<dbReference type="Proteomes" id="UP001595075">
    <property type="component" value="Unassembled WGS sequence"/>
</dbReference>
<keyword evidence="1" id="KW-0812">Transmembrane</keyword>
<keyword evidence="1" id="KW-0472">Membrane</keyword>
<feature type="transmembrane region" description="Helical" evidence="1">
    <location>
        <begin position="442"/>
        <end position="463"/>
    </location>
</feature>